<dbReference type="Proteomes" id="UP000230790">
    <property type="component" value="Unassembled WGS sequence"/>
</dbReference>
<gene>
    <name evidence="2" type="ORF">CUN48_14505</name>
</gene>
<organism evidence="2 3">
    <name type="scientific">Candidatus Thermofonsia Clade 3 bacterium</name>
    <dbReference type="NCBI Taxonomy" id="2364212"/>
    <lineage>
        <taxon>Bacteria</taxon>
        <taxon>Bacillati</taxon>
        <taxon>Chloroflexota</taxon>
        <taxon>Candidatus Thermofontia</taxon>
        <taxon>Candidatus Thermofonsia Clade 3</taxon>
    </lineage>
</organism>
<evidence type="ECO:0000313" key="2">
    <source>
        <dbReference type="EMBL" id="PJF46297.1"/>
    </source>
</evidence>
<evidence type="ECO:0008006" key="4">
    <source>
        <dbReference type="Google" id="ProtNLM"/>
    </source>
</evidence>
<sequence length="186" mass="20292">MIPWFLLARDRFEGKEASTYRLDWEPQTFNGAWIPSRITYVPSETAMYARMRAPDFDPFAEAILVRPSGEATLRGADGSAAIEGKSPGYIKVAVHVDAPALLAVSEAYHWNWVALVNEQAIQPVAVNGALLGVPIPAGAFSVEFSYRPLDLYAGGVISALTAIVMVWAVAWTMSWRGIHPSARSTV</sequence>
<evidence type="ECO:0000256" key="1">
    <source>
        <dbReference type="SAM" id="Phobius"/>
    </source>
</evidence>
<feature type="transmembrane region" description="Helical" evidence="1">
    <location>
        <begin position="151"/>
        <end position="173"/>
    </location>
</feature>
<proteinExistence type="predicted"/>
<accession>A0A2M8Q909</accession>
<keyword evidence="1" id="KW-1133">Transmembrane helix</keyword>
<dbReference type="AlphaFoldDB" id="A0A2M8Q909"/>
<dbReference type="EMBL" id="PGTN01000309">
    <property type="protein sequence ID" value="PJF46297.1"/>
    <property type="molecule type" value="Genomic_DNA"/>
</dbReference>
<reference evidence="2 3" key="1">
    <citation type="submission" date="2017-11" db="EMBL/GenBank/DDBJ databases">
        <title>Evolution of Phototrophy in the Chloroflexi Phylum Driven by Horizontal Gene Transfer.</title>
        <authorList>
            <person name="Ward L.M."/>
            <person name="Hemp J."/>
            <person name="Shih P.M."/>
            <person name="Mcglynn S.E."/>
            <person name="Fischer W."/>
        </authorList>
    </citation>
    <scope>NUCLEOTIDE SEQUENCE [LARGE SCALE GENOMIC DNA]</scope>
    <source>
        <strain evidence="2">JP3_7</strain>
    </source>
</reference>
<dbReference type="Pfam" id="PF09586">
    <property type="entry name" value="YfhO"/>
    <property type="match status" value="1"/>
</dbReference>
<keyword evidence="1" id="KW-0812">Transmembrane</keyword>
<keyword evidence="1" id="KW-0472">Membrane</keyword>
<name>A0A2M8Q909_9CHLR</name>
<protein>
    <recommendedName>
        <fullName evidence="4">YfhO family protein</fullName>
    </recommendedName>
</protein>
<comment type="caution">
    <text evidence="2">The sequence shown here is derived from an EMBL/GenBank/DDBJ whole genome shotgun (WGS) entry which is preliminary data.</text>
</comment>
<evidence type="ECO:0000313" key="3">
    <source>
        <dbReference type="Proteomes" id="UP000230790"/>
    </source>
</evidence>
<dbReference type="InterPro" id="IPR018580">
    <property type="entry name" value="Uncharacterised_YfhO"/>
</dbReference>